<dbReference type="PANTHER" id="PTHR44196:SF3">
    <property type="entry name" value="SHORT CHAIN DEHYDROGENASE FAMILY PROTEIN"/>
    <property type="match status" value="1"/>
</dbReference>
<dbReference type="Proteomes" id="UP000698752">
    <property type="component" value="Unassembled WGS sequence"/>
</dbReference>
<accession>A0ABS5ENW5</accession>
<dbReference type="InterPro" id="IPR002347">
    <property type="entry name" value="SDR_fam"/>
</dbReference>
<dbReference type="Gene3D" id="3.40.50.720">
    <property type="entry name" value="NAD(P)-binding Rossmann-like Domain"/>
    <property type="match status" value="1"/>
</dbReference>
<comment type="similarity">
    <text evidence="1">Belongs to the short-chain dehydrogenases/reductases (SDR) family.</text>
</comment>
<name>A0ABS5ENW5_9PROT</name>
<sequence length="236" mass="24971">MRASRSAIIIGASSGIGAALARRFAADGWRLGLAARRLDRLEALAAKIGADCRVRAMDLAVPEEARRGLEALLAELGGTDLIVISAGTGELNADLAWPPDRDTIAVNVMGFAAVAQRAMAHLLAQGHGHLVGVSSVAKLRGSGDGAAYSASKAFVSTYLDGLRDKAKRSRLPITVTEICPGFVDTAMMKADKPFWVATPEQAAACIDRAIAHRARHAYVTPRWRLVGLLLRMLPGP</sequence>
<dbReference type="InterPro" id="IPR020904">
    <property type="entry name" value="Sc_DH/Rdtase_CS"/>
</dbReference>
<evidence type="ECO:0000313" key="3">
    <source>
        <dbReference type="EMBL" id="MBR0652721.1"/>
    </source>
</evidence>
<dbReference type="EMBL" id="JAAEDI010000033">
    <property type="protein sequence ID" value="MBR0652721.1"/>
    <property type="molecule type" value="Genomic_DNA"/>
</dbReference>
<evidence type="ECO:0000256" key="1">
    <source>
        <dbReference type="ARBA" id="ARBA00006484"/>
    </source>
</evidence>
<proteinExistence type="inferred from homology"/>
<dbReference type="Pfam" id="PF00106">
    <property type="entry name" value="adh_short"/>
    <property type="match status" value="1"/>
</dbReference>
<evidence type="ECO:0000313" key="4">
    <source>
        <dbReference type="Proteomes" id="UP000698752"/>
    </source>
</evidence>
<comment type="caution">
    <text evidence="3">The sequence shown here is derived from an EMBL/GenBank/DDBJ whole genome shotgun (WGS) entry which is preliminary data.</text>
</comment>
<organism evidence="3 4">
    <name type="scientific">Neoroseomonas terrae</name>
    <dbReference type="NCBI Taxonomy" id="424799"/>
    <lineage>
        <taxon>Bacteria</taxon>
        <taxon>Pseudomonadati</taxon>
        <taxon>Pseudomonadota</taxon>
        <taxon>Alphaproteobacteria</taxon>
        <taxon>Acetobacterales</taxon>
        <taxon>Acetobacteraceae</taxon>
        <taxon>Neoroseomonas</taxon>
    </lineage>
</organism>
<dbReference type="PANTHER" id="PTHR44196">
    <property type="entry name" value="DEHYDROGENASE/REDUCTASE SDR FAMILY MEMBER 7B"/>
    <property type="match status" value="1"/>
</dbReference>
<dbReference type="SUPFAM" id="SSF51735">
    <property type="entry name" value="NAD(P)-binding Rossmann-fold domains"/>
    <property type="match status" value="1"/>
</dbReference>
<evidence type="ECO:0000256" key="2">
    <source>
        <dbReference type="ARBA" id="ARBA00023002"/>
    </source>
</evidence>
<dbReference type="PRINTS" id="PR00081">
    <property type="entry name" value="GDHRDH"/>
</dbReference>
<gene>
    <name evidence="3" type="ORF">GXW78_23895</name>
</gene>
<dbReference type="InterPro" id="IPR036291">
    <property type="entry name" value="NAD(P)-bd_dom_sf"/>
</dbReference>
<reference evidence="4" key="1">
    <citation type="journal article" date="2021" name="Syst. Appl. Microbiol.">
        <title>Roseomonas hellenica sp. nov., isolated from roots of wild-growing Alkanna tinctoria.</title>
        <authorList>
            <person name="Rat A."/>
            <person name="Naranjo H.D."/>
            <person name="Lebbe L."/>
            <person name="Cnockaert M."/>
            <person name="Krigas N."/>
            <person name="Grigoriadou K."/>
            <person name="Maloupa E."/>
            <person name="Willems A."/>
        </authorList>
    </citation>
    <scope>NUCLEOTIDE SEQUENCE [LARGE SCALE GENOMIC DNA]</scope>
    <source>
        <strain evidence="4">LMG 31159</strain>
    </source>
</reference>
<protein>
    <submittedName>
        <fullName evidence="3">SDR family NAD(P)-dependent oxidoreductase</fullName>
    </submittedName>
</protein>
<dbReference type="PROSITE" id="PS00061">
    <property type="entry name" value="ADH_SHORT"/>
    <property type="match status" value="1"/>
</dbReference>
<keyword evidence="4" id="KW-1185">Reference proteome</keyword>
<keyword evidence="2" id="KW-0560">Oxidoreductase</keyword>